<dbReference type="OrthoDB" id="2800840at2"/>
<name>A0A4Q0VNA6_9BACI</name>
<sequence>MKYFKEMVIGALVISLILNVYLLTKMNEVENQVNYLSHDQSRIVQTVDNQTRNLQYTLDEFIREQSWISSIQMDLDGKNLPNGNALLNFDWHIKELLKDSEVVFHYKFGLDDQYRSVRAVDKGDGRFQATVPLEVSLGPEWYISFSGLGINEMEHREIEKIKEEQSSQHQHEIQYYVTVSNDDLLKSSEIRHEHIAYLGTQYYGLIEASGHRYDKGYYITVTKPHYYGENNISLSEVYLQKYKENRLLEEEKLTANENNGHYMDGVIVYEKNAPDEKFNYSRLVVRVVYSNGAEFERVLYSK</sequence>
<proteinExistence type="predicted"/>
<accession>A0A4Q0VNA6</accession>
<dbReference type="RefSeq" id="WP_129080433.1">
    <property type="nucleotide sequence ID" value="NZ_QOUX01000047.1"/>
</dbReference>
<dbReference type="Proteomes" id="UP000290649">
    <property type="component" value="Unassembled WGS sequence"/>
</dbReference>
<dbReference type="AlphaFoldDB" id="A0A4Q0VNA6"/>
<evidence type="ECO:0000313" key="2">
    <source>
        <dbReference type="Proteomes" id="UP000290649"/>
    </source>
</evidence>
<gene>
    <name evidence="1" type="ORF">DS745_22360</name>
</gene>
<keyword evidence="2" id="KW-1185">Reference proteome</keyword>
<evidence type="ECO:0000313" key="1">
    <source>
        <dbReference type="EMBL" id="RXI96456.1"/>
    </source>
</evidence>
<organism evidence="1 2">
    <name type="scientific">Anaerobacillus alkaliphilus</name>
    <dbReference type="NCBI Taxonomy" id="1548597"/>
    <lineage>
        <taxon>Bacteria</taxon>
        <taxon>Bacillati</taxon>
        <taxon>Bacillota</taxon>
        <taxon>Bacilli</taxon>
        <taxon>Bacillales</taxon>
        <taxon>Bacillaceae</taxon>
        <taxon>Anaerobacillus</taxon>
    </lineage>
</organism>
<reference evidence="1 2" key="1">
    <citation type="journal article" date="2019" name="Int. J. Syst. Evol. Microbiol.">
        <title>Anaerobacillus alkaliphilus sp. nov., a novel alkaliphilic and moderately halophilic bacterium.</title>
        <authorList>
            <person name="Borsodi A.K."/>
            <person name="Aszalos J.M."/>
            <person name="Bihari P."/>
            <person name="Nagy I."/>
            <person name="Schumann P."/>
            <person name="Sproer C."/>
            <person name="Kovacs A.L."/>
            <person name="Boka K."/>
            <person name="Dobosy P."/>
            <person name="Ovari M."/>
            <person name="Szili-Kovacs T."/>
            <person name="Toth E."/>
        </authorList>
    </citation>
    <scope>NUCLEOTIDE SEQUENCE [LARGE SCALE GENOMIC DNA]</scope>
    <source>
        <strain evidence="1 2">B16-10</strain>
    </source>
</reference>
<comment type="caution">
    <text evidence="1">The sequence shown here is derived from an EMBL/GenBank/DDBJ whole genome shotgun (WGS) entry which is preliminary data.</text>
</comment>
<dbReference type="EMBL" id="QOUX01000047">
    <property type="protein sequence ID" value="RXI96456.1"/>
    <property type="molecule type" value="Genomic_DNA"/>
</dbReference>
<protein>
    <submittedName>
        <fullName evidence="1">Uncharacterized protein</fullName>
    </submittedName>
</protein>